<feature type="transmembrane region" description="Helical" evidence="6">
    <location>
        <begin position="235"/>
        <end position="255"/>
    </location>
</feature>
<feature type="transmembrane region" description="Helical" evidence="6">
    <location>
        <begin position="418"/>
        <end position="438"/>
    </location>
</feature>
<comment type="subcellular location">
    <subcellularLocation>
        <location evidence="1">Membrane</location>
        <topology evidence="1">Multi-pass membrane protein</topology>
    </subcellularLocation>
</comment>
<dbReference type="InterPro" id="IPR011701">
    <property type="entry name" value="MFS"/>
</dbReference>
<feature type="transmembrane region" description="Helical" evidence="6">
    <location>
        <begin position="108"/>
        <end position="127"/>
    </location>
</feature>
<dbReference type="FunFam" id="1.20.1720.10:FF:000012">
    <property type="entry name" value="MFS toxin efflux pump (AflT)"/>
    <property type="match status" value="1"/>
</dbReference>
<evidence type="ECO:0000256" key="5">
    <source>
        <dbReference type="SAM" id="MobiDB-lite"/>
    </source>
</evidence>
<dbReference type="PANTHER" id="PTHR23501">
    <property type="entry name" value="MAJOR FACILITATOR SUPERFAMILY"/>
    <property type="match status" value="1"/>
</dbReference>
<evidence type="ECO:0000256" key="6">
    <source>
        <dbReference type="SAM" id="Phobius"/>
    </source>
</evidence>
<dbReference type="OrthoDB" id="10021397at2759"/>
<evidence type="ECO:0000256" key="4">
    <source>
        <dbReference type="ARBA" id="ARBA00023136"/>
    </source>
</evidence>
<dbReference type="GO" id="GO:0022857">
    <property type="term" value="F:transmembrane transporter activity"/>
    <property type="evidence" value="ECO:0007669"/>
    <property type="project" value="InterPro"/>
</dbReference>
<feature type="transmembrane region" description="Helical" evidence="6">
    <location>
        <begin position="444"/>
        <end position="462"/>
    </location>
</feature>
<feature type="transmembrane region" description="Helical" evidence="6">
    <location>
        <begin position="474"/>
        <end position="497"/>
    </location>
</feature>
<evidence type="ECO:0000256" key="2">
    <source>
        <dbReference type="ARBA" id="ARBA00022692"/>
    </source>
</evidence>
<protein>
    <submittedName>
        <fullName evidence="8 10">MFS transporter</fullName>
    </submittedName>
</protein>
<gene>
    <name evidence="8 10" type="ORF">P152DRAFT_387202</name>
</gene>
<dbReference type="PANTHER" id="PTHR23501:SF198">
    <property type="entry name" value="AZOLE RESISTANCE PROTEIN 1-RELATED"/>
    <property type="match status" value="1"/>
</dbReference>
<dbReference type="Pfam" id="PF07690">
    <property type="entry name" value="MFS_1"/>
    <property type="match status" value="1"/>
</dbReference>
<feature type="transmembrane region" description="Helical" evidence="6">
    <location>
        <begin position="209"/>
        <end position="229"/>
    </location>
</feature>
<evidence type="ECO:0000259" key="7">
    <source>
        <dbReference type="PROSITE" id="PS50850"/>
    </source>
</evidence>
<organism evidence="8">
    <name type="scientific">Eremomyces bilateralis CBS 781.70</name>
    <dbReference type="NCBI Taxonomy" id="1392243"/>
    <lineage>
        <taxon>Eukaryota</taxon>
        <taxon>Fungi</taxon>
        <taxon>Dikarya</taxon>
        <taxon>Ascomycota</taxon>
        <taxon>Pezizomycotina</taxon>
        <taxon>Dothideomycetes</taxon>
        <taxon>Dothideomycetes incertae sedis</taxon>
        <taxon>Eremomycetales</taxon>
        <taxon>Eremomycetaceae</taxon>
        <taxon>Eremomyces</taxon>
    </lineage>
</organism>
<evidence type="ECO:0000313" key="10">
    <source>
        <dbReference type="RefSeq" id="XP_033538584.1"/>
    </source>
</evidence>
<feature type="compositionally biased region" description="Polar residues" evidence="5">
    <location>
        <begin position="59"/>
        <end position="70"/>
    </location>
</feature>
<keyword evidence="4 6" id="KW-0472">Membrane</keyword>
<reference evidence="8 10" key="1">
    <citation type="submission" date="2020-01" db="EMBL/GenBank/DDBJ databases">
        <authorList>
            <consortium name="DOE Joint Genome Institute"/>
            <person name="Haridas S."/>
            <person name="Albert R."/>
            <person name="Binder M."/>
            <person name="Bloem J."/>
            <person name="Labutti K."/>
            <person name="Salamov A."/>
            <person name="Andreopoulos B."/>
            <person name="Baker S.E."/>
            <person name="Barry K."/>
            <person name="Bills G."/>
            <person name="Bluhm B.H."/>
            <person name="Cannon C."/>
            <person name="Castanera R."/>
            <person name="Culley D.E."/>
            <person name="Daum C."/>
            <person name="Ezra D."/>
            <person name="Gonzalez J.B."/>
            <person name="Henrissat B."/>
            <person name="Kuo A."/>
            <person name="Liang C."/>
            <person name="Lipzen A."/>
            <person name="Lutzoni F."/>
            <person name="Magnuson J."/>
            <person name="Mondo S."/>
            <person name="Nolan M."/>
            <person name="Ohm R."/>
            <person name="Pangilinan J."/>
            <person name="Park H.-J."/>
            <person name="Ramirez L."/>
            <person name="Alfaro M."/>
            <person name="Sun H."/>
            <person name="Tritt A."/>
            <person name="Yoshinaga Y."/>
            <person name="Zwiers L.-H."/>
            <person name="Turgeon B.G."/>
            <person name="Goodwin S.B."/>
            <person name="Spatafora J.W."/>
            <person name="Crous P.W."/>
            <person name="Grigoriev I.V."/>
        </authorList>
    </citation>
    <scope>NUCLEOTIDE SEQUENCE</scope>
    <source>
        <strain evidence="8 10">CBS 781.70</strain>
    </source>
</reference>
<feature type="compositionally biased region" description="Basic and acidic residues" evidence="5">
    <location>
        <begin position="75"/>
        <end position="86"/>
    </location>
</feature>
<evidence type="ECO:0000313" key="9">
    <source>
        <dbReference type="Proteomes" id="UP000504638"/>
    </source>
</evidence>
<feature type="compositionally biased region" description="Polar residues" evidence="5">
    <location>
        <begin position="19"/>
        <end position="30"/>
    </location>
</feature>
<dbReference type="AlphaFoldDB" id="A0A6G1GFX4"/>
<reference evidence="10" key="2">
    <citation type="submission" date="2020-04" db="EMBL/GenBank/DDBJ databases">
        <authorList>
            <consortium name="NCBI Genome Project"/>
        </authorList>
    </citation>
    <scope>NUCLEOTIDE SEQUENCE</scope>
    <source>
        <strain evidence="10">CBS 781.70</strain>
    </source>
</reference>
<feature type="compositionally biased region" description="Low complexity" evidence="5">
    <location>
        <begin position="1"/>
        <end position="12"/>
    </location>
</feature>
<dbReference type="CDD" id="cd17502">
    <property type="entry name" value="MFS_Azr1_MDR_like"/>
    <property type="match status" value="1"/>
</dbReference>
<feature type="domain" description="Major facilitator superfamily (MFS) profile" evidence="7">
    <location>
        <begin position="114"/>
        <end position="605"/>
    </location>
</feature>
<evidence type="ECO:0000256" key="1">
    <source>
        <dbReference type="ARBA" id="ARBA00004141"/>
    </source>
</evidence>
<dbReference type="GO" id="GO:0005886">
    <property type="term" value="C:plasma membrane"/>
    <property type="evidence" value="ECO:0007669"/>
    <property type="project" value="TreeGrafter"/>
</dbReference>
<dbReference type="Gene3D" id="1.20.1720.10">
    <property type="entry name" value="Multidrug resistance protein D"/>
    <property type="match status" value="1"/>
</dbReference>
<keyword evidence="3 6" id="KW-1133">Transmembrane helix</keyword>
<sequence>MEEKVAPAAAAEGGPGQGTSSLSEIKSTLPSHHLDAEKKEHGDAEKEISEGSVTHRAVTDNQNSSANGIVQSGRGDAEKQDSDSRDPVNQTEDEDDPNREDTSRYVRGLPLILLTAGLCSATFMIALDNTIIATAIPAITTYFNSLPDVGWYGSSYLLTTTSLQPTFGKIYTYFDVKYTFITAIVIFEVGSVICAAARNSPMLIIGRAIAGVGAAAIFSGGMNIMAYSVALRHRAIYIATISAMFGISSVVGPILGGVLTDRASWRWCFWINLPIGGLAVAVVLFFFQNPKRQYLHMTVKEKIKKIDILGAVLLISAITCLLLALQWGGTTHPWKDSRVWGCLLGFGLIISCFIALQIYLGDEGTLPPRIIAKQRTVRSAALLSSFLAMGLYTHIYYLPFYFQAIKGTSAEDSGIRCISYLVSNTIASIIVGGAVTILGYYTPFLWVGTALFTIGSGLLFTLKVDSPAGIWIGYQILAGAGAGAAVQIPFIAVQVVLPLKDMPIGNATAIFFNSLGGAISISIAQNIFLNSLLKEVPRFAPGVDPRILFDVGATNVRQIVNSFAPQLLDQVLVAYNKAITTSYILPIATGGLAFLSSLMFEWKSIKGKSLIPGVAG</sequence>
<feature type="transmembrane region" description="Helical" evidence="6">
    <location>
        <begin position="308"/>
        <end position="327"/>
    </location>
</feature>
<feature type="transmembrane region" description="Helical" evidence="6">
    <location>
        <begin position="380"/>
        <end position="398"/>
    </location>
</feature>
<feature type="transmembrane region" description="Helical" evidence="6">
    <location>
        <begin position="267"/>
        <end position="288"/>
    </location>
</feature>
<keyword evidence="2 6" id="KW-0812">Transmembrane</keyword>
<proteinExistence type="predicted"/>
<dbReference type="FunFam" id="1.20.1250.20:FF:000196">
    <property type="entry name" value="MFS toxin efflux pump (AflT)"/>
    <property type="match status" value="1"/>
</dbReference>
<evidence type="ECO:0000313" key="8">
    <source>
        <dbReference type="EMBL" id="KAF1816953.1"/>
    </source>
</evidence>
<dbReference type="RefSeq" id="XP_033538584.1">
    <property type="nucleotide sequence ID" value="XM_033675876.1"/>
</dbReference>
<evidence type="ECO:0000256" key="3">
    <source>
        <dbReference type="ARBA" id="ARBA00022989"/>
    </source>
</evidence>
<name>A0A6G1GFX4_9PEZI</name>
<dbReference type="InterPro" id="IPR020846">
    <property type="entry name" value="MFS_dom"/>
</dbReference>
<dbReference type="InterPro" id="IPR036259">
    <property type="entry name" value="MFS_trans_sf"/>
</dbReference>
<feature type="transmembrane region" description="Helical" evidence="6">
    <location>
        <begin position="339"/>
        <end position="360"/>
    </location>
</feature>
<dbReference type="GeneID" id="54416446"/>
<feature type="compositionally biased region" description="Basic and acidic residues" evidence="5">
    <location>
        <begin position="32"/>
        <end position="49"/>
    </location>
</feature>
<keyword evidence="9" id="KW-1185">Reference proteome</keyword>
<feature type="transmembrane region" description="Helical" evidence="6">
    <location>
        <begin position="178"/>
        <end position="197"/>
    </location>
</feature>
<feature type="region of interest" description="Disordered" evidence="5">
    <location>
        <begin position="1"/>
        <end position="102"/>
    </location>
</feature>
<dbReference type="Proteomes" id="UP000504638">
    <property type="component" value="Unplaced"/>
</dbReference>
<dbReference type="SUPFAM" id="SSF103473">
    <property type="entry name" value="MFS general substrate transporter"/>
    <property type="match status" value="1"/>
</dbReference>
<feature type="transmembrane region" description="Helical" evidence="6">
    <location>
        <begin position="509"/>
        <end position="529"/>
    </location>
</feature>
<dbReference type="PROSITE" id="PS50850">
    <property type="entry name" value="MFS"/>
    <property type="match status" value="1"/>
</dbReference>
<reference evidence="10" key="3">
    <citation type="submission" date="2025-04" db="UniProtKB">
        <authorList>
            <consortium name="RefSeq"/>
        </authorList>
    </citation>
    <scope>IDENTIFICATION</scope>
    <source>
        <strain evidence="10">CBS 781.70</strain>
    </source>
</reference>
<dbReference type="EMBL" id="ML975149">
    <property type="protein sequence ID" value="KAF1816953.1"/>
    <property type="molecule type" value="Genomic_DNA"/>
</dbReference>
<dbReference type="Gene3D" id="1.20.1250.20">
    <property type="entry name" value="MFS general substrate transporter like domains"/>
    <property type="match status" value="1"/>
</dbReference>
<accession>A0A6G1GFX4</accession>